<dbReference type="InterPro" id="IPR003333">
    <property type="entry name" value="CMAS"/>
</dbReference>
<comment type="similarity">
    <text evidence="1">Belongs to the CFA/CMAS family.</text>
</comment>
<dbReference type="EMBL" id="JBHSDH010000013">
    <property type="protein sequence ID" value="MFC4291824.1"/>
    <property type="molecule type" value="Genomic_DNA"/>
</dbReference>
<evidence type="ECO:0000256" key="2">
    <source>
        <dbReference type="ARBA" id="ARBA00022603"/>
    </source>
</evidence>
<dbReference type="Gene3D" id="3.40.50.150">
    <property type="entry name" value="Vaccinia Virus protein VP39"/>
    <property type="match status" value="1"/>
</dbReference>
<gene>
    <name evidence="7" type="ORF">ACFOWX_05265</name>
</gene>
<evidence type="ECO:0000313" key="7">
    <source>
        <dbReference type="EMBL" id="MFC4291824.1"/>
    </source>
</evidence>
<comment type="caution">
    <text evidence="7">The sequence shown here is derived from an EMBL/GenBank/DDBJ whole genome shotgun (WGS) entry which is preliminary data.</text>
</comment>
<organism evidence="7 8">
    <name type="scientific">Sphingorhabdus arenilitoris</name>
    <dbReference type="NCBI Taxonomy" id="1490041"/>
    <lineage>
        <taxon>Bacteria</taxon>
        <taxon>Pseudomonadati</taxon>
        <taxon>Pseudomonadota</taxon>
        <taxon>Alphaproteobacteria</taxon>
        <taxon>Sphingomonadales</taxon>
        <taxon>Sphingomonadaceae</taxon>
        <taxon>Sphingorhabdus</taxon>
    </lineage>
</organism>
<dbReference type="RefSeq" id="WP_381422017.1">
    <property type="nucleotide sequence ID" value="NZ_JBHSDH010000013.1"/>
</dbReference>
<dbReference type="GO" id="GO:0032259">
    <property type="term" value="P:methylation"/>
    <property type="evidence" value="ECO:0007669"/>
    <property type="project" value="UniProtKB-KW"/>
</dbReference>
<keyword evidence="4" id="KW-0949">S-adenosyl-L-methionine</keyword>
<evidence type="ECO:0000256" key="1">
    <source>
        <dbReference type="ARBA" id="ARBA00010815"/>
    </source>
</evidence>
<sequence>MNAPDQIQSRPQNAMADPSGKGGGLLTRLLAGRLHKLLDLIDSGLDSGSVEGELPDGSYRVLGGRSPGPRAHMNINSWRALSRIAANGSIGLYEGWQKGEWDSPDPVQIFALFVQNRVTLGDAVRPSPIVGAAGRLWHWLRRNTKAGSRRNIEFHYDLGNAFYATWLDETMTYSSALFGGAETESQSLADAQRAKNDAMLRRLQLSDGDRLLEIGCGWGGLAEQALLQNKLNYQGITLSHEQKAYADHRLSRFGDAAQVSITDYRDVTGTFDAIASVEMVEAVGQQYWPSYLDCIANRLKQGGRAAIQYIRIEDDIFESYAKNMDFIQRYIFPGGMLLSESRFRALAQQRGLDWQDQCDFGLDYAETLRRWRLAFEAAAADGRLPAGFDAQFVKLWRFYLIYCEGGFRGGGINVAQVTLVKQ</sequence>
<dbReference type="CDD" id="cd02440">
    <property type="entry name" value="AdoMet_MTases"/>
    <property type="match status" value="1"/>
</dbReference>
<keyword evidence="5" id="KW-0443">Lipid metabolism</keyword>
<dbReference type="PANTHER" id="PTHR43667">
    <property type="entry name" value="CYCLOPROPANE-FATTY-ACYL-PHOSPHOLIPID SYNTHASE"/>
    <property type="match status" value="1"/>
</dbReference>
<dbReference type="Proteomes" id="UP001595887">
    <property type="component" value="Unassembled WGS sequence"/>
</dbReference>
<accession>A0ABV8RGN2</accession>
<protein>
    <submittedName>
        <fullName evidence="7">Class I SAM-dependent methyltransferase</fullName>
        <ecNumber evidence="7">2.1.1.-</ecNumber>
    </submittedName>
</protein>
<feature type="region of interest" description="Disordered" evidence="6">
    <location>
        <begin position="1"/>
        <end position="21"/>
    </location>
</feature>
<dbReference type="GO" id="GO:0008168">
    <property type="term" value="F:methyltransferase activity"/>
    <property type="evidence" value="ECO:0007669"/>
    <property type="project" value="UniProtKB-KW"/>
</dbReference>
<name>A0ABV8RGN2_9SPHN</name>
<proteinExistence type="inferred from homology"/>
<dbReference type="Pfam" id="PF02353">
    <property type="entry name" value="CMAS"/>
    <property type="match status" value="1"/>
</dbReference>
<keyword evidence="2 7" id="KW-0489">Methyltransferase</keyword>
<evidence type="ECO:0000256" key="3">
    <source>
        <dbReference type="ARBA" id="ARBA00022679"/>
    </source>
</evidence>
<evidence type="ECO:0000313" key="8">
    <source>
        <dbReference type="Proteomes" id="UP001595887"/>
    </source>
</evidence>
<dbReference type="InterPro" id="IPR050723">
    <property type="entry name" value="CFA/CMAS"/>
</dbReference>
<feature type="compositionally biased region" description="Polar residues" evidence="6">
    <location>
        <begin position="1"/>
        <end position="12"/>
    </location>
</feature>
<keyword evidence="8" id="KW-1185">Reference proteome</keyword>
<dbReference type="PIRSF" id="PIRSF003085">
    <property type="entry name" value="CMAS"/>
    <property type="match status" value="1"/>
</dbReference>
<reference evidence="8" key="1">
    <citation type="journal article" date="2019" name="Int. J. Syst. Evol. Microbiol.">
        <title>The Global Catalogue of Microorganisms (GCM) 10K type strain sequencing project: providing services to taxonomists for standard genome sequencing and annotation.</title>
        <authorList>
            <consortium name="The Broad Institute Genomics Platform"/>
            <consortium name="The Broad Institute Genome Sequencing Center for Infectious Disease"/>
            <person name="Wu L."/>
            <person name="Ma J."/>
        </authorList>
    </citation>
    <scope>NUCLEOTIDE SEQUENCE [LARGE SCALE GENOMIC DNA]</scope>
    <source>
        <strain evidence="8">CECT 8531</strain>
    </source>
</reference>
<dbReference type="SUPFAM" id="SSF53335">
    <property type="entry name" value="S-adenosyl-L-methionine-dependent methyltransferases"/>
    <property type="match status" value="1"/>
</dbReference>
<evidence type="ECO:0000256" key="4">
    <source>
        <dbReference type="ARBA" id="ARBA00022691"/>
    </source>
</evidence>
<keyword evidence="3 7" id="KW-0808">Transferase</keyword>
<dbReference type="EC" id="2.1.1.-" evidence="7"/>
<dbReference type="PANTHER" id="PTHR43667:SF2">
    <property type="entry name" value="FATTY ACID C-METHYL TRANSFERASE"/>
    <property type="match status" value="1"/>
</dbReference>
<evidence type="ECO:0000256" key="5">
    <source>
        <dbReference type="ARBA" id="ARBA00023098"/>
    </source>
</evidence>
<dbReference type="InterPro" id="IPR029063">
    <property type="entry name" value="SAM-dependent_MTases_sf"/>
</dbReference>
<evidence type="ECO:0000256" key="6">
    <source>
        <dbReference type="SAM" id="MobiDB-lite"/>
    </source>
</evidence>